<evidence type="ECO:0000313" key="2">
    <source>
        <dbReference type="EMBL" id="CDF36970.1"/>
    </source>
</evidence>
<dbReference type="RefSeq" id="XP_005716789.1">
    <property type="nucleotide sequence ID" value="XM_005716732.1"/>
</dbReference>
<protein>
    <recommendedName>
        <fullName evidence="4">Thiol-disulfide oxidoreductase DCC</fullName>
    </recommendedName>
</protein>
<dbReference type="GeneID" id="17324501"/>
<evidence type="ECO:0008006" key="4">
    <source>
        <dbReference type="Google" id="ProtNLM"/>
    </source>
</evidence>
<dbReference type="Gramene" id="CDF36970">
    <property type="protein sequence ID" value="CDF36970"/>
    <property type="gene ID" value="CHC_T00004961001"/>
</dbReference>
<dbReference type="AlphaFoldDB" id="R7QHU2"/>
<dbReference type="InterPro" id="IPR052927">
    <property type="entry name" value="DCC_oxidoreductase"/>
</dbReference>
<evidence type="ECO:0000256" key="1">
    <source>
        <dbReference type="SAM" id="MobiDB-lite"/>
    </source>
</evidence>
<name>R7QHU2_CHOCR</name>
<dbReference type="Pfam" id="PF04134">
    <property type="entry name" value="DCC1-like"/>
    <property type="match status" value="1"/>
</dbReference>
<reference evidence="3" key="1">
    <citation type="journal article" date="2013" name="Proc. Natl. Acad. Sci. U.S.A.">
        <title>Genome structure and metabolic features in the red seaweed Chondrus crispus shed light on evolution of the Archaeplastida.</title>
        <authorList>
            <person name="Collen J."/>
            <person name="Porcel B."/>
            <person name="Carre W."/>
            <person name="Ball S.G."/>
            <person name="Chaparro C."/>
            <person name="Tonon T."/>
            <person name="Barbeyron T."/>
            <person name="Michel G."/>
            <person name="Noel B."/>
            <person name="Valentin K."/>
            <person name="Elias M."/>
            <person name="Artiguenave F."/>
            <person name="Arun A."/>
            <person name="Aury J.M."/>
            <person name="Barbosa-Neto J.F."/>
            <person name="Bothwell J.H."/>
            <person name="Bouget F.Y."/>
            <person name="Brillet L."/>
            <person name="Cabello-Hurtado F."/>
            <person name="Capella-Gutierrez S."/>
            <person name="Charrier B."/>
            <person name="Cladiere L."/>
            <person name="Cock J.M."/>
            <person name="Coelho S.M."/>
            <person name="Colleoni C."/>
            <person name="Czjzek M."/>
            <person name="Da Silva C."/>
            <person name="Delage L."/>
            <person name="Denoeud F."/>
            <person name="Deschamps P."/>
            <person name="Dittami S.M."/>
            <person name="Gabaldon T."/>
            <person name="Gachon C.M."/>
            <person name="Groisillier A."/>
            <person name="Herve C."/>
            <person name="Jabbari K."/>
            <person name="Katinka M."/>
            <person name="Kloareg B."/>
            <person name="Kowalczyk N."/>
            <person name="Labadie K."/>
            <person name="Leblanc C."/>
            <person name="Lopez P.J."/>
            <person name="McLachlan D.H."/>
            <person name="Meslet-Cladiere L."/>
            <person name="Moustafa A."/>
            <person name="Nehr Z."/>
            <person name="Nyvall Collen P."/>
            <person name="Panaud O."/>
            <person name="Partensky F."/>
            <person name="Poulain J."/>
            <person name="Rensing S.A."/>
            <person name="Rousvoal S."/>
            <person name="Samson G."/>
            <person name="Symeonidi A."/>
            <person name="Weissenbach J."/>
            <person name="Zambounis A."/>
            <person name="Wincker P."/>
            <person name="Boyen C."/>
        </authorList>
    </citation>
    <scope>NUCLEOTIDE SEQUENCE [LARGE SCALE GENOMIC DNA]</scope>
    <source>
        <strain evidence="3">cv. Stackhouse</strain>
    </source>
</reference>
<evidence type="ECO:0000313" key="3">
    <source>
        <dbReference type="Proteomes" id="UP000012073"/>
    </source>
</evidence>
<dbReference type="OMA" id="MAIAGQC"/>
<keyword evidence="3" id="KW-1185">Reference proteome</keyword>
<dbReference type="PANTHER" id="PTHR33639">
    <property type="entry name" value="THIOL-DISULFIDE OXIDOREDUCTASE DCC"/>
    <property type="match status" value="1"/>
</dbReference>
<accession>R7QHU2</accession>
<dbReference type="STRING" id="2769.R7QHU2"/>
<dbReference type="PhylomeDB" id="R7QHU2"/>
<dbReference type="EMBL" id="HG001808">
    <property type="protein sequence ID" value="CDF36970.1"/>
    <property type="molecule type" value="Genomic_DNA"/>
</dbReference>
<dbReference type="KEGG" id="ccp:CHC_T00004961001"/>
<proteinExistence type="predicted"/>
<dbReference type="GO" id="GO:0015035">
    <property type="term" value="F:protein-disulfide reductase activity"/>
    <property type="evidence" value="ECO:0007669"/>
    <property type="project" value="InterPro"/>
</dbReference>
<feature type="region of interest" description="Disordered" evidence="1">
    <location>
        <begin position="23"/>
        <end position="43"/>
    </location>
</feature>
<dbReference type="OrthoDB" id="410458at2759"/>
<sequence length="195" mass="21886">MSAFIPLRTSPLFRSQKILRQASRRAPRRPLAMQTGGATRKRPAAEAAAARDALLHAKGYRPGDNVVIFDGVCAMCNSGVDFVMKNDTSRQFKFAALQSETGKALSEKFDCPTDLSTMVYVEGDKAYVRSDAMLKIGRRLGWFMALPSELALLLLPKPVRDYVYSDIIAKNRYSVFGKRDECRFVEPGEEHRFLD</sequence>
<dbReference type="Proteomes" id="UP000012073">
    <property type="component" value="Unassembled WGS sequence"/>
</dbReference>
<gene>
    <name evidence="2" type="ORF">CHC_T00004961001</name>
</gene>
<dbReference type="PANTHER" id="PTHR33639:SF2">
    <property type="entry name" value="DUF393 DOMAIN-CONTAINING PROTEIN"/>
    <property type="match status" value="1"/>
</dbReference>
<dbReference type="InterPro" id="IPR007263">
    <property type="entry name" value="DCC1-like"/>
</dbReference>
<organism evidence="2 3">
    <name type="scientific">Chondrus crispus</name>
    <name type="common">Carrageen Irish moss</name>
    <name type="synonym">Polymorpha crispa</name>
    <dbReference type="NCBI Taxonomy" id="2769"/>
    <lineage>
        <taxon>Eukaryota</taxon>
        <taxon>Rhodophyta</taxon>
        <taxon>Florideophyceae</taxon>
        <taxon>Rhodymeniophycidae</taxon>
        <taxon>Gigartinales</taxon>
        <taxon>Gigartinaceae</taxon>
        <taxon>Chondrus</taxon>
    </lineage>
</organism>